<name>A0A0N4XT58_NIPBR</name>
<keyword evidence="3" id="KW-1185">Reference proteome</keyword>
<gene>
    <name evidence="2" type="ORF">NBR_LOCUS5754</name>
</gene>
<dbReference type="AlphaFoldDB" id="A0A0N4XT58"/>
<dbReference type="WBParaSite" id="NBR_0000575301-mRNA-1">
    <property type="protein sequence ID" value="NBR_0000575301-mRNA-1"/>
    <property type="gene ID" value="NBR_0000575301"/>
</dbReference>
<reference evidence="4" key="1">
    <citation type="submission" date="2017-02" db="UniProtKB">
        <authorList>
            <consortium name="WormBaseParasite"/>
        </authorList>
    </citation>
    <scope>IDENTIFICATION</scope>
</reference>
<evidence type="ECO:0000313" key="4">
    <source>
        <dbReference type="WBParaSite" id="NBR_0000575301-mRNA-1"/>
    </source>
</evidence>
<evidence type="ECO:0000313" key="2">
    <source>
        <dbReference type="EMBL" id="VDL69343.1"/>
    </source>
</evidence>
<accession>A0A0N4XT58</accession>
<organism evidence="4">
    <name type="scientific">Nippostrongylus brasiliensis</name>
    <name type="common">Rat hookworm</name>
    <dbReference type="NCBI Taxonomy" id="27835"/>
    <lineage>
        <taxon>Eukaryota</taxon>
        <taxon>Metazoa</taxon>
        <taxon>Ecdysozoa</taxon>
        <taxon>Nematoda</taxon>
        <taxon>Chromadorea</taxon>
        <taxon>Rhabditida</taxon>
        <taxon>Rhabditina</taxon>
        <taxon>Rhabditomorpha</taxon>
        <taxon>Strongyloidea</taxon>
        <taxon>Heligmosomidae</taxon>
        <taxon>Nippostrongylus</taxon>
    </lineage>
</organism>
<evidence type="ECO:0000256" key="1">
    <source>
        <dbReference type="SAM" id="MobiDB-lite"/>
    </source>
</evidence>
<reference evidence="2 3" key="2">
    <citation type="submission" date="2018-11" db="EMBL/GenBank/DDBJ databases">
        <authorList>
            <consortium name="Pathogen Informatics"/>
        </authorList>
    </citation>
    <scope>NUCLEOTIDE SEQUENCE [LARGE SCALE GENOMIC DNA]</scope>
</reference>
<evidence type="ECO:0000313" key="3">
    <source>
        <dbReference type="Proteomes" id="UP000271162"/>
    </source>
</evidence>
<dbReference type="EMBL" id="UYSL01019756">
    <property type="protein sequence ID" value="VDL69343.1"/>
    <property type="molecule type" value="Genomic_DNA"/>
</dbReference>
<dbReference type="Proteomes" id="UP000271162">
    <property type="component" value="Unassembled WGS sequence"/>
</dbReference>
<feature type="compositionally biased region" description="Polar residues" evidence="1">
    <location>
        <begin position="112"/>
        <end position="133"/>
    </location>
</feature>
<sequence length="177" mass="20199">MRWFECSPSFSLRGLFIAANRRNLARCHPIYTSGSELVIECSSSECLEDPNQFLTAQKESMALLEKEAIKCLDELVKDGRLKKAVEKFSKNRKMEVEVLSDSSIEEQEYNADESTQNPSENVRQPRQAGSSSPGRGKKDKGPRQTTEPTISSSKRPRKRRPWHEKLFQNTKACVFDI</sequence>
<feature type="region of interest" description="Disordered" evidence="1">
    <location>
        <begin position="96"/>
        <end position="165"/>
    </location>
</feature>
<protein>
    <submittedName>
        <fullName evidence="2 4">Uncharacterized protein</fullName>
    </submittedName>
</protein>
<proteinExistence type="predicted"/>